<evidence type="ECO:0000259" key="1">
    <source>
        <dbReference type="Pfam" id="PF00583"/>
    </source>
</evidence>
<protein>
    <recommendedName>
        <fullName evidence="1">N-acetyltransferase domain-containing protein</fullName>
    </recommendedName>
</protein>
<dbReference type="InterPro" id="IPR016181">
    <property type="entry name" value="Acyl_CoA_acyltransferase"/>
</dbReference>
<dbReference type="Pfam" id="PF00583">
    <property type="entry name" value="Acetyltransf_1"/>
    <property type="match status" value="1"/>
</dbReference>
<dbReference type="GO" id="GO:0016747">
    <property type="term" value="F:acyltransferase activity, transferring groups other than amino-acyl groups"/>
    <property type="evidence" value="ECO:0007669"/>
    <property type="project" value="InterPro"/>
</dbReference>
<dbReference type="SUPFAM" id="SSF55729">
    <property type="entry name" value="Acyl-CoA N-acyltransferases (Nat)"/>
    <property type="match status" value="1"/>
</dbReference>
<dbReference type="STRING" id="156980.SAMN04489745_0956"/>
<proteinExistence type="predicted"/>
<dbReference type="RefSeq" id="WP_066215908.1">
    <property type="nucleotide sequence ID" value="NZ_FNSN01000003.1"/>
</dbReference>
<organism evidence="2 3">
    <name type="scientific">Arthrobacter woluwensis</name>
    <dbReference type="NCBI Taxonomy" id="156980"/>
    <lineage>
        <taxon>Bacteria</taxon>
        <taxon>Bacillati</taxon>
        <taxon>Actinomycetota</taxon>
        <taxon>Actinomycetes</taxon>
        <taxon>Micrococcales</taxon>
        <taxon>Micrococcaceae</taxon>
        <taxon>Arthrobacter</taxon>
    </lineage>
</organism>
<name>A0A1H4LC60_9MICC</name>
<dbReference type="Gene3D" id="3.40.630.30">
    <property type="match status" value="1"/>
</dbReference>
<dbReference type="OrthoDB" id="4966223at2"/>
<dbReference type="AlphaFoldDB" id="A0A1H4LC60"/>
<reference evidence="2 3" key="1">
    <citation type="submission" date="2016-10" db="EMBL/GenBank/DDBJ databases">
        <authorList>
            <person name="de Groot N.N."/>
        </authorList>
    </citation>
    <scope>NUCLEOTIDE SEQUENCE [LARGE SCALE GENOMIC DNA]</scope>
    <source>
        <strain evidence="2 3">DSM 10495</strain>
    </source>
</reference>
<gene>
    <name evidence="2" type="ORF">SAMN04489745_0956</name>
</gene>
<dbReference type="EMBL" id="FNSN01000003">
    <property type="protein sequence ID" value="SEB68329.1"/>
    <property type="molecule type" value="Genomic_DNA"/>
</dbReference>
<evidence type="ECO:0000313" key="3">
    <source>
        <dbReference type="Proteomes" id="UP000182652"/>
    </source>
</evidence>
<dbReference type="CDD" id="cd04301">
    <property type="entry name" value="NAT_SF"/>
    <property type="match status" value="1"/>
</dbReference>
<evidence type="ECO:0000313" key="2">
    <source>
        <dbReference type="EMBL" id="SEB68329.1"/>
    </source>
</evidence>
<accession>A0A1H4LC60</accession>
<dbReference type="InterPro" id="IPR000182">
    <property type="entry name" value="GNAT_dom"/>
</dbReference>
<sequence>MTAETLMEDIDGLLDVWVEGWAGCRGYSVERVGAFPAVDRDDTVKAREFFAVDPSAEDFAVLAQQTREVPGRLLTVLTRDPQKYMALGDAEGLFLNSTSESMMIVDMDTQDTEDPWLPDDDLEVSYTVVDGAHHAEVRAGDVVAASGRVFVANGTVAVFDQIVTHDDYRRRGLGSFIMKSLAARSFEHPVEIGLLLASADGRLLYSHLGWQEVCAVVMLSSTEQKPADI</sequence>
<keyword evidence="3" id="KW-1185">Reference proteome</keyword>
<feature type="domain" description="N-acetyltransferase" evidence="1">
    <location>
        <begin position="111"/>
        <end position="189"/>
    </location>
</feature>
<dbReference type="Proteomes" id="UP000182652">
    <property type="component" value="Unassembled WGS sequence"/>
</dbReference>